<keyword evidence="3" id="KW-0411">Iron-sulfur</keyword>
<keyword evidence="2" id="KW-0408">Iron</keyword>
<feature type="domain" description="4Fe-4S ferredoxin-type" evidence="4">
    <location>
        <begin position="295"/>
        <end position="323"/>
    </location>
</feature>
<evidence type="ECO:0000259" key="4">
    <source>
        <dbReference type="PROSITE" id="PS51379"/>
    </source>
</evidence>
<dbReference type="PANTHER" id="PTHR40447">
    <property type="entry name" value="ANAEROBIC SULFITE REDUCTASE SUBUNIT A"/>
    <property type="match status" value="1"/>
</dbReference>
<dbReference type="Pfam" id="PF17179">
    <property type="entry name" value="Fer4_22"/>
    <property type="match status" value="1"/>
</dbReference>
<dbReference type="EMBL" id="CP027569">
    <property type="protein sequence ID" value="AVO28145.1"/>
    <property type="molecule type" value="Genomic_DNA"/>
</dbReference>
<sequence length="339" mass="38775">MGYQLNADALNTVFAKWSDTYDIYAPKLFAGTGRSSMQDIVRYGKITKTEEIVWDKRSDYSAKDVLLPVCQTLFYFNENTVTEAEAPEKGAIILLRSCDLHAIKRFDYMYLQNGPEDYYYKRVRDRVKFVLMGCSQEFENCFCVSMGTNTSDNYDVALNFKDGQYFLDVKDDVLGKAVTEAKAPEADVVPDHVTENKLQVHIPENLSSAIAKSHVWDEYDKRCIKCGRCTLACPTCTCWSMQDVFFTEDHKAGERRRVQTSCMFDDYTLVAGGLCFRKKAGERMRFKVLHKTLEFKQRSGFQMCVGCGRCDAICPEYISLSHCINVKLPEGMKEVTENE</sequence>
<evidence type="ECO:0000256" key="3">
    <source>
        <dbReference type="ARBA" id="ARBA00023014"/>
    </source>
</evidence>
<evidence type="ECO:0000313" key="5">
    <source>
        <dbReference type="EMBL" id="AVO28145.1"/>
    </source>
</evidence>
<proteinExistence type="predicted"/>
<dbReference type="RefSeq" id="WP_027894533.1">
    <property type="nucleotide sequence ID" value="NZ_CAMFOL010000020.1"/>
</dbReference>
<dbReference type="InterPro" id="IPR014259">
    <property type="entry name" value="Sulphite_reductase_A"/>
</dbReference>
<evidence type="ECO:0000256" key="2">
    <source>
        <dbReference type="ARBA" id="ARBA00023004"/>
    </source>
</evidence>
<evidence type="ECO:0000313" key="6">
    <source>
        <dbReference type="Proteomes" id="UP000238358"/>
    </source>
</evidence>
<evidence type="ECO:0000256" key="1">
    <source>
        <dbReference type="ARBA" id="ARBA00022723"/>
    </source>
</evidence>
<name>A0A2S0M9K7_MEGEL</name>
<organism evidence="5 6">
    <name type="scientific">Megasphaera elsdenii</name>
    <dbReference type="NCBI Taxonomy" id="907"/>
    <lineage>
        <taxon>Bacteria</taxon>
        <taxon>Bacillati</taxon>
        <taxon>Bacillota</taxon>
        <taxon>Negativicutes</taxon>
        <taxon>Veillonellales</taxon>
        <taxon>Veillonellaceae</taxon>
        <taxon>Megasphaera</taxon>
    </lineage>
</organism>
<dbReference type="GO" id="GO:0051536">
    <property type="term" value="F:iron-sulfur cluster binding"/>
    <property type="evidence" value="ECO:0007669"/>
    <property type="project" value="UniProtKB-KW"/>
</dbReference>
<gene>
    <name evidence="5" type="ORF">C6Y28_11165</name>
</gene>
<dbReference type="OrthoDB" id="9795302at2"/>
<dbReference type="PANTHER" id="PTHR40447:SF1">
    <property type="entry name" value="ANAEROBIC SULFITE REDUCTASE SUBUNIT A"/>
    <property type="match status" value="1"/>
</dbReference>
<dbReference type="InterPro" id="IPR017896">
    <property type="entry name" value="4Fe4S_Fe-S-bd"/>
</dbReference>
<dbReference type="Proteomes" id="UP000238358">
    <property type="component" value="Chromosome"/>
</dbReference>
<dbReference type="GO" id="GO:0046872">
    <property type="term" value="F:metal ion binding"/>
    <property type="evidence" value="ECO:0007669"/>
    <property type="project" value="UniProtKB-KW"/>
</dbReference>
<dbReference type="PROSITE" id="PS51379">
    <property type="entry name" value="4FE4S_FER_2"/>
    <property type="match status" value="2"/>
</dbReference>
<reference evidence="5 6" key="1">
    <citation type="journal article" date="2018" name="Genome Announc.">
        <title>Complete genomes of two Megasphaera elsdenii strains, NCIMB 702410 and ATCC 25940.</title>
        <authorList>
            <person name="Hatmaker E.A."/>
            <person name="O'Dell K."/>
            <person name="Riley L.A."/>
            <person name="Klingeman D.M."/>
            <person name="Guss A.M."/>
        </authorList>
    </citation>
    <scope>NUCLEOTIDE SEQUENCE [LARGE SCALE GENOMIC DNA]</scope>
    <source>
        <strain evidence="5 6">NCIMB702410</strain>
    </source>
</reference>
<dbReference type="NCBIfam" id="TIGR02910">
    <property type="entry name" value="sulfite_red_A"/>
    <property type="match status" value="1"/>
</dbReference>
<feature type="domain" description="4Fe-4S ferredoxin-type" evidence="4">
    <location>
        <begin position="212"/>
        <end position="244"/>
    </location>
</feature>
<keyword evidence="1" id="KW-0479">Metal-binding</keyword>
<accession>A0A2S0M9K7</accession>
<dbReference type="SUPFAM" id="SSF46548">
    <property type="entry name" value="alpha-helical ferredoxin"/>
    <property type="match status" value="1"/>
</dbReference>
<dbReference type="InterPro" id="IPR017900">
    <property type="entry name" value="4Fe4S_Fe_S_CS"/>
</dbReference>
<dbReference type="PROSITE" id="PS00198">
    <property type="entry name" value="4FE4S_FER_1"/>
    <property type="match status" value="2"/>
</dbReference>
<protein>
    <submittedName>
        <fullName evidence="5">Anaerobic sulfite reductase subunit AsrA</fullName>
    </submittedName>
</protein>
<dbReference type="AlphaFoldDB" id="A0A2S0M9K7"/>